<dbReference type="GO" id="GO:0006633">
    <property type="term" value="P:fatty acid biosynthetic process"/>
    <property type="evidence" value="ECO:0007669"/>
    <property type="project" value="TreeGrafter"/>
</dbReference>
<accession>A0A813M8Y9</accession>
<organism evidence="5 6">
    <name type="scientific">Polarella glacialis</name>
    <name type="common">Dinoflagellate</name>
    <dbReference type="NCBI Taxonomy" id="89957"/>
    <lineage>
        <taxon>Eukaryota</taxon>
        <taxon>Sar</taxon>
        <taxon>Alveolata</taxon>
        <taxon>Dinophyceae</taxon>
        <taxon>Suessiales</taxon>
        <taxon>Suessiaceae</taxon>
        <taxon>Polarella</taxon>
    </lineage>
</organism>
<keyword evidence="2" id="KW-0597">Phosphoprotein</keyword>
<reference evidence="5" key="1">
    <citation type="submission" date="2021-02" db="EMBL/GenBank/DDBJ databases">
        <authorList>
            <person name="Dougan E. K."/>
            <person name="Rhodes N."/>
            <person name="Thang M."/>
            <person name="Chan C."/>
        </authorList>
    </citation>
    <scope>NUCLEOTIDE SEQUENCE</scope>
</reference>
<dbReference type="InterPro" id="IPR016039">
    <property type="entry name" value="Thiolase-like"/>
</dbReference>
<dbReference type="InterPro" id="IPR014030">
    <property type="entry name" value="Ketoacyl_synth_N"/>
</dbReference>
<dbReference type="SUPFAM" id="SSF53901">
    <property type="entry name" value="Thiolase-like"/>
    <property type="match status" value="1"/>
</dbReference>
<dbReference type="AlphaFoldDB" id="A0A813M8Y9"/>
<dbReference type="Proteomes" id="UP000626109">
    <property type="component" value="Unassembled WGS sequence"/>
</dbReference>
<dbReference type="InterPro" id="IPR014031">
    <property type="entry name" value="Ketoacyl_synth_C"/>
</dbReference>
<proteinExistence type="inferred from homology"/>
<dbReference type="PANTHER" id="PTHR43775:SF37">
    <property type="entry name" value="SI:DKEY-61P9.11"/>
    <property type="match status" value="1"/>
</dbReference>
<gene>
    <name evidence="5" type="ORF">PGLA2088_LOCUS51648</name>
</gene>
<dbReference type="CDD" id="cd00833">
    <property type="entry name" value="PKS"/>
    <property type="match status" value="1"/>
</dbReference>
<dbReference type="Pfam" id="PF02801">
    <property type="entry name" value="Ketoacyl-synt_C"/>
    <property type="match status" value="1"/>
</dbReference>
<keyword evidence="1" id="KW-0596">Phosphopantetheine</keyword>
<dbReference type="InterPro" id="IPR020841">
    <property type="entry name" value="PKS_Beta-ketoAc_synthase_dom"/>
</dbReference>
<evidence type="ECO:0000313" key="5">
    <source>
        <dbReference type="EMBL" id="CAE8743936.1"/>
    </source>
</evidence>
<sequence length="816" mass="89044">MALATRLPGDAWTPAQYWNMFAAGTDGCCQWPYHRWETEPYYEAGTDSAATGKSYTCHGGFCSQDQVAQFDNKFFDIDHTEARSMVPGQRISLEVGYECLVSSGFSKKSLKGRRMGVWFGDVGPDWHSFQTEWARFCMDVCPTTMGTSMNTAITAARISHQFDLRGPISSYDTACSASLVAMNAAHLLMFDANDPKPDNAEALVVGINTLLGPGSFIGNCMATMLSHQGRCFTFNKAADGYQRGEGCGAVFVKLFQGDKVDDEDRVCALIGTATNQDGRSASLTAPNGPAQQAVIRKSLRFAGINPNAVSISECHGTGTALGDPIEVGALQAIMHEREIPILKTSAKSNIAHLEAGAGIAGLTKCIMMINMGTAPPNCHFNVINPHLSVEGYPVYFDSEDIDVGLSSLCCGVASFGFGGTNSRADVYGYATKGHKAVVKAELPGPSLPRAMHIGQPVYISGSWDNFSSWKALEGGRYGSYSCAVALGDSRWEEFQLSCTRDHLEAIHPLVPRADQFEQIVGPNYAGKGLNFLIDGRKDGVPPGTIYQIDFTWTDEKKTISWLPLDSETSLEVLQDETEHKYYLNGSWRKLPSERNLQEMKCVGDGLYEARFVMSHRNQEEFQIVRDKDFQLVIYPSAPQTSKAGVPVCGPDWKGKDKKWLVRAPMHQEVVIKLRVVDGQSTVTVVSPTFGQRSWQSWEHWSLQSMQTFYAIGSSGAAIPMIPDSASPGIYACQVTLDSDGYASLQVVVDQDKNMVMYPDHDGCLLGPDPDSQGRAWHIRGGRCATYEVTLDMTGSDKRKMLSWQAVGTAGPAALTA</sequence>
<dbReference type="EMBL" id="CAJNNW010037691">
    <property type="protein sequence ID" value="CAE8743936.1"/>
    <property type="molecule type" value="Genomic_DNA"/>
</dbReference>
<feature type="domain" description="Ketosynthase family 3 (KS3)" evidence="4">
    <location>
        <begin position="1"/>
        <end position="428"/>
    </location>
</feature>
<protein>
    <recommendedName>
        <fullName evidence="4">Ketosynthase family 3 (KS3) domain-containing protein</fullName>
    </recommendedName>
</protein>
<dbReference type="PANTHER" id="PTHR43775">
    <property type="entry name" value="FATTY ACID SYNTHASE"/>
    <property type="match status" value="1"/>
</dbReference>
<dbReference type="GO" id="GO:0004312">
    <property type="term" value="F:fatty acid synthase activity"/>
    <property type="evidence" value="ECO:0007669"/>
    <property type="project" value="TreeGrafter"/>
</dbReference>
<evidence type="ECO:0000256" key="1">
    <source>
        <dbReference type="ARBA" id="ARBA00022450"/>
    </source>
</evidence>
<comment type="similarity">
    <text evidence="3">Belongs to the thiolase-like superfamily. Beta-ketoacyl-ACP synthases family.</text>
</comment>
<comment type="caution">
    <text evidence="5">The sequence shown here is derived from an EMBL/GenBank/DDBJ whole genome shotgun (WGS) entry which is preliminary data.</text>
</comment>
<name>A0A813M8Y9_POLGL</name>
<keyword evidence="3" id="KW-0808">Transferase</keyword>
<evidence type="ECO:0000256" key="2">
    <source>
        <dbReference type="ARBA" id="ARBA00022553"/>
    </source>
</evidence>
<dbReference type="Pfam" id="PF00109">
    <property type="entry name" value="ketoacyl-synt"/>
    <property type="match status" value="1"/>
</dbReference>
<evidence type="ECO:0000313" key="6">
    <source>
        <dbReference type="Proteomes" id="UP000626109"/>
    </source>
</evidence>
<dbReference type="Gene3D" id="3.40.47.10">
    <property type="match status" value="1"/>
</dbReference>
<dbReference type="PROSITE" id="PS52004">
    <property type="entry name" value="KS3_2"/>
    <property type="match status" value="1"/>
</dbReference>
<dbReference type="InterPro" id="IPR050091">
    <property type="entry name" value="PKS_NRPS_Biosynth_Enz"/>
</dbReference>
<evidence type="ECO:0000256" key="3">
    <source>
        <dbReference type="RuleBase" id="RU003694"/>
    </source>
</evidence>
<evidence type="ECO:0000259" key="4">
    <source>
        <dbReference type="PROSITE" id="PS52004"/>
    </source>
</evidence>
<dbReference type="SMART" id="SM00825">
    <property type="entry name" value="PKS_KS"/>
    <property type="match status" value="1"/>
</dbReference>